<dbReference type="OrthoDB" id="5625682at2"/>
<organism evidence="2 4">
    <name type="scientific">Arcobacter porcinus</name>
    <dbReference type="NCBI Taxonomy" id="1935204"/>
    <lineage>
        <taxon>Bacteria</taxon>
        <taxon>Pseudomonadati</taxon>
        <taxon>Campylobacterota</taxon>
        <taxon>Epsilonproteobacteria</taxon>
        <taxon>Campylobacterales</taxon>
        <taxon>Arcobacteraceae</taxon>
        <taxon>Arcobacter</taxon>
    </lineage>
</organism>
<dbReference type="Proteomes" id="UP000093159">
    <property type="component" value="Unassembled WGS sequence"/>
</dbReference>
<sequence length="71" mass="8222">MKTIKLQIADSVFDKVFYFLDNLPKNEVKIIEDSSSDDLAFLENEINNGIKSGIFNKSHEDIIKELKQKYV</sequence>
<reference evidence="1 3" key="1">
    <citation type="submission" date="2015-05" db="EMBL/GenBank/DDBJ databases">
        <authorList>
            <person name="Rovetto F."/>
            <person name="Cocolin L."/>
            <person name="Illeghems K."/>
            <person name="Van Nieuwerburgh F."/>
            <person name="Houf K."/>
        </authorList>
    </citation>
    <scope>NUCLEOTIDE SEQUENCE [LARGE SCALE GENOMIC DNA]</scope>
    <source>
        <strain evidence="1 3">117434</strain>
    </source>
</reference>
<evidence type="ECO:0000313" key="2">
    <source>
        <dbReference type="EMBL" id="QEP40505.1"/>
    </source>
</evidence>
<gene>
    <name evidence="1" type="ORF">AAX28_00446</name>
    <name evidence="2" type="ORF">APORC_0903</name>
</gene>
<reference evidence="2 4" key="3">
    <citation type="submission" date="2019-09" db="EMBL/GenBank/DDBJ databases">
        <title>Taxonomic note: a critical rebuttal of the proposed division of the genus Arcobacter into six genera, emended descriptions of Arcobacter anaerophilus and the genus Arcobacter, and an assessment of genus-level boundaries for Epsilonproteobacteria using in silico genomic comparator tools.</title>
        <authorList>
            <person name="On S.L.W."/>
            <person name="Miller W.G."/>
            <person name="Biggs P."/>
            <person name="Cornelius A."/>
            <person name="Vandamme P."/>
        </authorList>
    </citation>
    <scope>NUCLEOTIDE SEQUENCE [LARGE SCALE GENOMIC DNA]</scope>
    <source>
        <strain evidence="2 4">CCUG 56899</strain>
    </source>
</reference>
<keyword evidence="3" id="KW-1185">Reference proteome</keyword>
<name>A0A1C0AZG1_9BACT</name>
<proteinExistence type="predicted"/>
<evidence type="ECO:0000313" key="4">
    <source>
        <dbReference type="Proteomes" id="UP000322644"/>
    </source>
</evidence>
<protein>
    <submittedName>
        <fullName evidence="2">Uncharacterized protein</fullName>
    </submittedName>
</protein>
<accession>A0A1C0AZG1</accession>
<dbReference type="Proteomes" id="UP000322644">
    <property type="component" value="Chromosome"/>
</dbReference>
<dbReference type="KEGG" id="apoc:APORC_0903"/>
<dbReference type="AlphaFoldDB" id="A0A1C0AZG1"/>
<dbReference type="EMBL" id="CP036246">
    <property type="protein sequence ID" value="QEP40505.1"/>
    <property type="molecule type" value="Genomic_DNA"/>
</dbReference>
<reference evidence="2 4" key="2">
    <citation type="submission" date="2019-09" db="EMBL/GenBank/DDBJ databases">
        <title>Complete genome sequencing of four Arcobacter species reveals a diverse suite of mobile elements.</title>
        <authorList>
            <person name="Miller W.G."/>
            <person name="Yee E."/>
            <person name="Bono J.L."/>
        </authorList>
    </citation>
    <scope>NUCLEOTIDE SEQUENCE [LARGE SCALE GENOMIC DNA]</scope>
    <source>
        <strain evidence="2 4">CCUG 56899</strain>
    </source>
</reference>
<dbReference type="EMBL" id="LDIR01000001">
    <property type="protein sequence ID" value="OCL92906.1"/>
    <property type="molecule type" value="Genomic_DNA"/>
</dbReference>
<evidence type="ECO:0000313" key="1">
    <source>
        <dbReference type="EMBL" id="OCL92906.1"/>
    </source>
</evidence>
<evidence type="ECO:0000313" key="3">
    <source>
        <dbReference type="Proteomes" id="UP000093159"/>
    </source>
</evidence>
<dbReference type="RefSeq" id="WP_066172736.1">
    <property type="nucleotide sequence ID" value="NZ_CP036246.2"/>
</dbReference>